<evidence type="ECO:0000313" key="7">
    <source>
        <dbReference type="EMBL" id="ODQ59479.1"/>
    </source>
</evidence>
<dbReference type="STRING" id="683960.A0A1E3P1W4"/>
<organism evidence="7 8">
    <name type="scientific">Wickerhamomyces anomalus (strain ATCC 58044 / CBS 1984 / NCYC 433 / NRRL Y-366-8)</name>
    <name type="common">Yeast</name>
    <name type="synonym">Hansenula anomala</name>
    <dbReference type="NCBI Taxonomy" id="683960"/>
    <lineage>
        <taxon>Eukaryota</taxon>
        <taxon>Fungi</taxon>
        <taxon>Dikarya</taxon>
        <taxon>Ascomycota</taxon>
        <taxon>Saccharomycotina</taxon>
        <taxon>Saccharomycetes</taxon>
        <taxon>Phaffomycetales</taxon>
        <taxon>Wickerhamomycetaceae</taxon>
        <taxon>Wickerhamomyces</taxon>
    </lineage>
</organism>
<feature type="transmembrane region" description="Helical" evidence="6">
    <location>
        <begin position="222"/>
        <end position="240"/>
    </location>
</feature>
<feature type="transmembrane region" description="Helical" evidence="6">
    <location>
        <begin position="252"/>
        <end position="271"/>
    </location>
</feature>
<evidence type="ECO:0000313" key="8">
    <source>
        <dbReference type="Proteomes" id="UP000094112"/>
    </source>
</evidence>
<dbReference type="GO" id="GO:0005886">
    <property type="term" value="C:plasma membrane"/>
    <property type="evidence" value="ECO:0007669"/>
    <property type="project" value="TreeGrafter"/>
</dbReference>
<evidence type="ECO:0000256" key="1">
    <source>
        <dbReference type="ARBA" id="ARBA00004141"/>
    </source>
</evidence>
<name>A0A1E3P1W4_WICAA</name>
<dbReference type="GeneID" id="30200893"/>
<feature type="transmembrane region" description="Helical" evidence="6">
    <location>
        <begin position="181"/>
        <end position="202"/>
    </location>
</feature>
<evidence type="ECO:0000256" key="2">
    <source>
        <dbReference type="ARBA" id="ARBA00022692"/>
    </source>
</evidence>
<dbReference type="PANTHER" id="PTHR35779:SF2">
    <property type="entry name" value="PROTEIN DFG16"/>
    <property type="match status" value="1"/>
</dbReference>
<evidence type="ECO:0000256" key="4">
    <source>
        <dbReference type="ARBA" id="ARBA00023136"/>
    </source>
</evidence>
<dbReference type="EMBL" id="KV454211">
    <property type="protein sequence ID" value="ODQ59479.1"/>
    <property type="molecule type" value="Genomic_DNA"/>
</dbReference>
<dbReference type="PANTHER" id="PTHR35779">
    <property type="entry name" value="PH-RESPONSE REGULATOR PROTEIN PALH/RIM21"/>
    <property type="match status" value="1"/>
</dbReference>
<evidence type="ECO:0000256" key="3">
    <source>
        <dbReference type="ARBA" id="ARBA00022989"/>
    </source>
</evidence>
<reference evidence="7 8" key="1">
    <citation type="journal article" date="2016" name="Proc. Natl. Acad. Sci. U.S.A.">
        <title>Comparative genomics of biotechnologically important yeasts.</title>
        <authorList>
            <person name="Riley R."/>
            <person name="Haridas S."/>
            <person name="Wolfe K.H."/>
            <person name="Lopes M.R."/>
            <person name="Hittinger C.T."/>
            <person name="Goeker M."/>
            <person name="Salamov A.A."/>
            <person name="Wisecaver J.H."/>
            <person name="Long T.M."/>
            <person name="Calvey C.H."/>
            <person name="Aerts A.L."/>
            <person name="Barry K.W."/>
            <person name="Choi C."/>
            <person name="Clum A."/>
            <person name="Coughlan A.Y."/>
            <person name="Deshpande S."/>
            <person name="Douglass A.P."/>
            <person name="Hanson S.J."/>
            <person name="Klenk H.-P."/>
            <person name="LaButti K.M."/>
            <person name="Lapidus A."/>
            <person name="Lindquist E.A."/>
            <person name="Lipzen A.M."/>
            <person name="Meier-Kolthoff J.P."/>
            <person name="Ohm R.A."/>
            <person name="Otillar R.P."/>
            <person name="Pangilinan J.L."/>
            <person name="Peng Y."/>
            <person name="Rokas A."/>
            <person name="Rosa C.A."/>
            <person name="Scheuner C."/>
            <person name="Sibirny A.A."/>
            <person name="Slot J.C."/>
            <person name="Stielow J.B."/>
            <person name="Sun H."/>
            <person name="Kurtzman C.P."/>
            <person name="Blackwell M."/>
            <person name="Grigoriev I.V."/>
            <person name="Jeffries T.W."/>
        </authorList>
    </citation>
    <scope>NUCLEOTIDE SEQUENCE [LARGE SCALE GENOMIC DNA]</scope>
    <source>
        <strain evidence="8">ATCC 58044 / CBS 1984 / NCYC 433 / NRRL Y-366-8</strain>
    </source>
</reference>
<keyword evidence="8" id="KW-1185">Reference proteome</keyword>
<keyword evidence="2 6" id="KW-0812">Transmembrane</keyword>
<feature type="region of interest" description="Disordered" evidence="5">
    <location>
        <begin position="427"/>
        <end position="462"/>
    </location>
</feature>
<feature type="compositionally biased region" description="Polar residues" evidence="5">
    <location>
        <begin position="427"/>
        <end position="452"/>
    </location>
</feature>
<feature type="transmembrane region" description="Helical" evidence="6">
    <location>
        <begin position="108"/>
        <end position="126"/>
    </location>
</feature>
<comment type="subcellular location">
    <subcellularLocation>
        <location evidence="1">Membrane</location>
        <topology evidence="1">Multi-pass membrane protein</topology>
    </subcellularLocation>
</comment>
<evidence type="ECO:0000256" key="5">
    <source>
        <dbReference type="SAM" id="MobiDB-lite"/>
    </source>
</evidence>
<keyword evidence="4 6" id="KW-0472">Membrane</keyword>
<dbReference type="RefSeq" id="XP_019038686.1">
    <property type="nucleotide sequence ID" value="XM_019183647.1"/>
</dbReference>
<feature type="transmembrane region" description="Helical" evidence="6">
    <location>
        <begin position="146"/>
        <end position="169"/>
    </location>
</feature>
<evidence type="ECO:0000256" key="6">
    <source>
        <dbReference type="SAM" id="Phobius"/>
    </source>
</evidence>
<dbReference type="InterPro" id="IPR014844">
    <property type="entry name" value="PalH"/>
</dbReference>
<dbReference type="Proteomes" id="UP000094112">
    <property type="component" value="Unassembled WGS sequence"/>
</dbReference>
<feature type="transmembrane region" description="Helical" evidence="6">
    <location>
        <begin position="283"/>
        <end position="301"/>
    </location>
</feature>
<evidence type="ECO:0008006" key="9">
    <source>
        <dbReference type="Google" id="ProtNLM"/>
    </source>
</evidence>
<sequence>MATYGGFDVYELTAGTLDVSDGSLFNLSYPAYFLANVTSNVFNSSEFQKDILNISNELYPMFYNKESFMGGVVTISFVLSGIVTASWMLFLLLFLASNTIPNSLILTNLFYSVGHSVMLTKLTSILKCQYKHNYSDMDEIKKLLSFGTSFLIVRSITNLLIWISWVDIMIQISKYSYKRRIIIWGIGLSVCNFVVRLIYGIMYTRYDHHTSKFKGVKALHFFLDYLMLLIFTFQVARYTFQKRKFAYHRKAFALAIFCWITLIVPFIFATIDLCSETLRTWSTYIFSFSVFCVIVVIWEWVHTIRSLELRYERKAVLGRRISNDSFLEDPMNPNLDPKHRHNNGYILKSINVLSILSSFKICGELKNKLTLPSSTARRNTDQHEDVSFFEMVDDLSRQSSYQGSAMSYENDNHPEFNVDHRYLRNTPSTFAGSRVTPISNHLNSEQQTSRTNTPRHDSNDNS</sequence>
<feature type="transmembrane region" description="Helical" evidence="6">
    <location>
        <begin position="68"/>
        <end position="96"/>
    </location>
</feature>
<dbReference type="AlphaFoldDB" id="A0A1E3P1W4"/>
<gene>
    <name evidence="7" type="ORF">WICANDRAFT_63970</name>
</gene>
<dbReference type="OrthoDB" id="3979655at2759"/>
<keyword evidence="3 6" id="KW-1133">Transmembrane helix</keyword>
<dbReference type="Pfam" id="PF08733">
    <property type="entry name" value="PalH"/>
    <property type="match status" value="1"/>
</dbReference>
<proteinExistence type="predicted"/>
<dbReference type="GO" id="GO:0071467">
    <property type="term" value="P:cellular response to pH"/>
    <property type="evidence" value="ECO:0007669"/>
    <property type="project" value="TreeGrafter"/>
</dbReference>
<accession>A0A1E3P1W4</accession>
<protein>
    <recommendedName>
        <fullName evidence="9">PH-response regulator protein palH/RIM21</fullName>
    </recommendedName>
</protein>